<evidence type="ECO:0000313" key="2">
    <source>
        <dbReference type="EMBL" id="SDM67172.1"/>
    </source>
</evidence>
<dbReference type="Proteomes" id="UP000198901">
    <property type="component" value="Unassembled WGS sequence"/>
</dbReference>
<evidence type="ECO:0000313" key="3">
    <source>
        <dbReference type="Proteomes" id="UP000198901"/>
    </source>
</evidence>
<reference evidence="2 3" key="1">
    <citation type="submission" date="2016-10" db="EMBL/GenBank/DDBJ databases">
        <authorList>
            <person name="de Groot N.N."/>
        </authorList>
    </citation>
    <scope>NUCLEOTIDE SEQUENCE [LARGE SCALE GENOMIC DNA]</scope>
    <source>
        <strain evidence="2 3">DSM 21668</strain>
    </source>
</reference>
<accession>A0A1G9V4T2</accession>
<dbReference type="EMBL" id="FNGS01000008">
    <property type="protein sequence ID" value="SDM67172.1"/>
    <property type="molecule type" value="Genomic_DNA"/>
</dbReference>
<keyword evidence="1" id="KW-1133">Transmembrane helix</keyword>
<feature type="transmembrane region" description="Helical" evidence="1">
    <location>
        <begin position="6"/>
        <end position="28"/>
    </location>
</feature>
<name>A0A1G9V4T2_9BACT</name>
<dbReference type="RefSeq" id="WP_143011165.1">
    <property type="nucleotide sequence ID" value="NZ_FNGS01000008.1"/>
</dbReference>
<gene>
    <name evidence="2" type="ORF">SAMN04488090_3963</name>
</gene>
<keyword evidence="1" id="KW-0812">Transmembrane</keyword>
<keyword evidence="1" id="KW-0472">Membrane</keyword>
<dbReference type="STRING" id="563176.SAMN04488090_3963"/>
<proteinExistence type="predicted"/>
<sequence length="124" mass="13433">MSFLLMILLSAMVQYFLPWWSVALVPFGISAWKGTSGKGAFFNGFFSAGLLWLGLAWYEHQRSGGILTERISTLFQGAGTPALLAATALIGALVGGFASMSGYFLRQLISPQTLSEAEKAKAYW</sequence>
<protein>
    <submittedName>
        <fullName evidence="2">Uncharacterized protein</fullName>
    </submittedName>
</protein>
<dbReference type="OrthoDB" id="1525231at2"/>
<feature type="transmembrane region" description="Helical" evidence="1">
    <location>
        <begin position="40"/>
        <end position="58"/>
    </location>
</feature>
<keyword evidence="3" id="KW-1185">Reference proteome</keyword>
<feature type="transmembrane region" description="Helical" evidence="1">
    <location>
        <begin position="78"/>
        <end position="105"/>
    </location>
</feature>
<organism evidence="2 3">
    <name type="scientific">Siphonobacter aquaeclarae</name>
    <dbReference type="NCBI Taxonomy" id="563176"/>
    <lineage>
        <taxon>Bacteria</taxon>
        <taxon>Pseudomonadati</taxon>
        <taxon>Bacteroidota</taxon>
        <taxon>Cytophagia</taxon>
        <taxon>Cytophagales</taxon>
        <taxon>Cytophagaceae</taxon>
        <taxon>Siphonobacter</taxon>
    </lineage>
</organism>
<evidence type="ECO:0000256" key="1">
    <source>
        <dbReference type="SAM" id="Phobius"/>
    </source>
</evidence>
<dbReference type="AlphaFoldDB" id="A0A1G9V4T2"/>